<gene>
    <name evidence="2" type="ORF">B4082_1748</name>
</gene>
<reference evidence="2 3" key="1">
    <citation type="submission" date="2015-09" db="EMBL/GenBank/DDBJ databases">
        <title>Bacillus cereus food isolates.</title>
        <authorList>
            <person name="Boekhorst J."/>
        </authorList>
    </citation>
    <scope>NUCLEOTIDE SEQUENCE [LARGE SCALE GENOMIC DNA]</scope>
    <source>
        <strain evidence="2 3">B4082</strain>
    </source>
</reference>
<evidence type="ECO:0000313" key="3">
    <source>
        <dbReference type="Proteomes" id="UP000076501"/>
    </source>
</evidence>
<dbReference type="AlphaFoldDB" id="A0A164GR35"/>
<evidence type="ECO:0000313" key="2">
    <source>
        <dbReference type="EMBL" id="KZD38671.1"/>
    </source>
</evidence>
<proteinExistence type="predicted"/>
<feature type="transmembrane region" description="Helical" evidence="1">
    <location>
        <begin position="6"/>
        <end position="25"/>
    </location>
</feature>
<comment type="caution">
    <text evidence="2">The sequence shown here is derived from an EMBL/GenBank/DDBJ whole genome shotgun (WGS) entry which is preliminary data.</text>
</comment>
<organism evidence="2 3">
    <name type="scientific">Bacillus cereus</name>
    <dbReference type="NCBI Taxonomy" id="1396"/>
    <lineage>
        <taxon>Bacteria</taxon>
        <taxon>Bacillati</taxon>
        <taxon>Bacillota</taxon>
        <taxon>Bacilli</taxon>
        <taxon>Bacillales</taxon>
        <taxon>Bacillaceae</taxon>
        <taxon>Bacillus</taxon>
        <taxon>Bacillus cereus group</taxon>
    </lineage>
</organism>
<keyword evidence="1" id="KW-0812">Transmembrane</keyword>
<keyword evidence="1" id="KW-1133">Transmembrane helix</keyword>
<evidence type="ECO:0000256" key="1">
    <source>
        <dbReference type="SAM" id="Phobius"/>
    </source>
</evidence>
<dbReference type="PATRIC" id="fig|1396.539.peg.4132"/>
<dbReference type="Proteomes" id="UP000076501">
    <property type="component" value="Unassembled WGS sequence"/>
</dbReference>
<sequence length="38" mass="4401">MEEFVYLRPVFKSILAASILVMLIVSTQKKELINEFSL</sequence>
<name>A0A164GR35_BACCE</name>
<accession>A0A164GR35</accession>
<dbReference type="EMBL" id="LJKA01000021">
    <property type="protein sequence ID" value="KZD38671.1"/>
    <property type="molecule type" value="Genomic_DNA"/>
</dbReference>
<keyword evidence="1" id="KW-0472">Membrane</keyword>
<protein>
    <submittedName>
        <fullName evidence="2">Uncharacterized protein</fullName>
    </submittedName>
</protein>